<keyword evidence="2" id="KW-1185">Reference proteome</keyword>
<sequence length="150" mass="16478">MLAILAGIGVLMVVDRPSPSVVAEVEPSRPSRRMPLATPEIKAGGQMDVADVAVPDLFTDHAIPAVHQQAQGNVIDGKNDALEQEFGLLGFKEENGRREAFLMRNGEVLIARAGAVFEKRYRVMDLQKDSVLIRDNQSGQEIRIGFRVNQ</sequence>
<organism evidence="1 2">
    <name type="scientific">Undibacterium hunanense</name>
    <dbReference type="NCBI Taxonomy" id="2762292"/>
    <lineage>
        <taxon>Bacteria</taxon>
        <taxon>Pseudomonadati</taxon>
        <taxon>Pseudomonadota</taxon>
        <taxon>Betaproteobacteria</taxon>
        <taxon>Burkholderiales</taxon>
        <taxon>Oxalobacteraceae</taxon>
        <taxon>Undibacterium</taxon>
    </lineage>
</organism>
<gene>
    <name evidence="1" type="ORF">H8L32_07395</name>
</gene>
<comment type="caution">
    <text evidence="1">The sequence shown here is derived from an EMBL/GenBank/DDBJ whole genome shotgun (WGS) entry which is preliminary data.</text>
</comment>
<proteinExistence type="predicted"/>
<dbReference type="RefSeq" id="WP_186946527.1">
    <property type="nucleotide sequence ID" value="NZ_JACOGF010000003.1"/>
</dbReference>
<dbReference type="Proteomes" id="UP000650424">
    <property type="component" value="Unassembled WGS sequence"/>
</dbReference>
<reference evidence="1 2" key="1">
    <citation type="submission" date="2020-08" db="EMBL/GenBank/DDBJ databases">
        <title>Novel species isolated from subtropical streams in China.</title>
        <authorList>
            <person name="Lu H."/>
        </authorList>
    </citation>
    <scope>NUCLEOTIDE SEQUENCE [LARGE SCALE GENOMIC DNA]</scope>
    <source>
        <strain evidence="1 2">CY18W</strain>
    </source>
</reference>
<accession>A0ABR6ZNX8</accession>
<evidence type="ECO:0000313" key="2">
    <source>
        <dbReference type="Proteomes" id="UP000650424"/>
    </source>
</evidence>
<name>A0ABR6ZNX8_9BURK</name>
<evidence type="ECO:0000313" key="1">
    <source>
        <dbReference type="EMBL" id="MBC3917294.1"/>
    </source>
</evidence>
<protein>
    <submittedName>
        <fullName evidence="1">Uncharacterized protein</fullName>
    </submittedName>
</protein>
<dbReference type="EMBL" id="JACOGF010000003">
    <property type="protein sequence ID" value="MBC3917294.1"/>
    <property type="molecule type" value="Genomic_DNA"/>
</dbReference>